<sequence>MAGELLWALFFGVLATVIGVIQIWQNRRKYKARAQSRGVYTTVAWTESERRSYFTVSRDANATRESSWVIWGWYRARFGARMYSIRSGDYETTAARAGGGYAVELCP</sequence>
<keyword evidence="1" id="KW-1133">Transmembrane helix</keyword>
<feature type="transmembrane region" description="Helical" evidence="1">
    <location>
        <begin position="6"/>
        <end position="24"/>
    </location>
</feature>
<protein>
    <submittedName>
        <fullName evidence="2">Uncharacterized protein</fullName>
    </submittedName>
</protein>
<keyword evidence="1" id="KW-0472">Membrane</keyword>
<proteinExistence type="predicted"/>
<dbReference type="HOGENOM" id="CLU_2210068_0_0_1"/>
<keyword evidence="1" id="KW-0812">Transmembrane</keyword>
<evidence type="ECO:0000313" key="3">
    <source>
        <dbReference type="Proteomes" id="UP000054342"/>
    </source>
</evidence>
<keyword evidence="3" id="KW-1185">Reference proteome</keyword>
<evidence type="ECO:0000256" key="1">
    <source>
        <dbReference type="SAM" id="Phobius"/>
    </source>
</evidence>
<dbReference type="AlphaFoldDB" id="A0A0D2BA99"/>
<reference evidence="2 3" key="1">
    <citation type="submission" date="2015-01" db="EMBL/GenBank/DDBJ databases">
        <title>The Genome Sequence of Exophiala xenobiotica CBS118157.</title>
        <authorList>
            <consortium name="The Broad Institute Genomics Platform"/>
            <person name="Cuomo C."/>
            <person name="de Hoog S."/>
            <person name="Gorbushina A."/>
            <person name="Stielow B."/>
            <person name="Teixiera M."/>
            <person name="Abouelleil A."/>
            <person name="Chapman S.B."/>
            <person name="Priest M."/>
            <person name="Young S.K."/>
            <person name="Wortman J."/>
            <person name="Nusbaum C."/>
            <person name="Birren B."/>
        </authorList>
    </citation>
    <scope>NUCLEOTIDE SEQUENCE [LARGE SCALE GENOMIC DNA]</scope>
    <source>
        <strain evidence="2 3">CBS 118157</strain>
    </source>
</reference>
<dbReference type="OrthoDB" id="4160694at2759"/>
<name>A0A0D2BA99_9EURO</name>
<dbReference type="Proteomes" id="UP000054342">
    <property type="component" value="Unassembled WGS sequence"/>
</dbReference>
<evidence type="ECO:0000313" key="2">
    <source>
        <dbReference type="EMBL" id="KIW49151.1"/>
    </source>
</evidence>
<dbReference type="GeneID" id="25332763"/>
<organism evidence="2 3">
    <name type="scientific">Exophiala xenobiotica</name>
    <dbReference type="NCBI Taxonomy" id="348802"/>
    <lineage>
        <taxon>Eukaryota</taxon>
        <taxon>Fungi</taxon>
        <taxon>Dikarya</taxon>
        <taxon>Ascomycota</taxon>
        <taxon>Pezizomycotina</taxon>
        <taxon>Eurotiomycetes</taxon>
        <taxon>Chaetothyriomycetidae</taxon>
        <taxon>Chaetothyriales</taxon>
        <taxon>Herpotrichiellaceae</taxon>
        <taxon>Exophiala</taxon>
    </lineage>
</organism>
<dbReference type="RefSeq" id="XP_013309735.1">
    <property type="nucleotide sequence ID" value="XM_013454281.1"/>
</dbReference>
<accession>A0A0D2BA99</accession>
<gene>
    <name evidence="2" type="ORF">PV05_10855</name>
</gene>
<dbReference type="EMBL" id="KN847323">
    <property type="protein sequence ID" value="KIW49151.1"/>
    <property type="molecule type" value="Genomic_DNA"/>
</dbReference>